<feature type="signal peptide" evidence="1">
    <location>
        <begin position="1"/>
        <end position="18"/>
    </location>
</feature>
<dbReference type="AlphaFoldDB" id="A0A4Q7N444"/>
<dbReference type="Proteomes" id="UP000293874">
    <property type="component" value="Unassembled WGS sequence"/>
</dbReference>
<evidence type="ECO:0000259" key="2">
    <source>
        <dbReference type="Pfam" id="PF13360"/>
    </source>
</evidence>
<keyword evidence="4" id="KW-1185">Reference proteome</keyword>
<gene>
    <name evidence="3" type="ORF">EV199_1623</name>
</gene>
<proteinExistence type="predicted"/>
<name>A0A4Q7N444_9BACT</name>
<dbReference type="InterPro" id="IPR015943">
    <property type="entry name" value="WD40/YVTN_repeat-like_dom_sf"/>
</dbReference>
<feature type="chain" id="PRO_5020308947" evidence="1">
    <location>
        <begin position="19"/>
        <end position="622"/>
    </location>
</feature>
<protein>
    <submittedName>
        <fullName evidence="3">Putative pyrroloquinoline-quinone binding quinoprotein</fullName>
    </submittedName>
</protein>
<dbReference type="InterPro" id="IPR011047">
    <property type="entry name" value="Quinoprotein_ADH-like_sf"/>
</dbReference>
<dbReference type="PANTHER" id="PTHR34512">
    <property type="entry name" value="CELL SURFACE PROTEIN"/>
    <property type="match status" value="1"/>
</dbReference>
<dbReference type="Gene3D" id="2.130.10.10">
    <property type="entry name" value="YVTN repeat-like/Quinoprotein amine dehydrogenase"/>
    <property type="match status" value="1"/>
</dbReference>
<comment type="caution">
    <text evidence="3">The sequence shown here is derived from an EMBL/GenBank/DDBJ whole genome shotgun (WGS) entry which is preliminary data.</text>
</comment>
<dbReference type="Pfam" id="PF13360">
    <property type="entry name" value="PQQ_2"/>
    <property type="match status" value="1"/>
</dbReference>
<evidence type="ECO:0000313" key="3">
    <source>
        <dbReference type="EMBL" id="RZS75750.1"/>
    </source>
</evidence>
<sequence>MKSALLSISLLTALVTNAQVQPEFEFQLGTTISKIKWMQQSNTGSLIAATDQNLVGIDPQTKKINWEIKELGSATEDKFENIPGTPYFIVETKQSLGLGTPQLSIIESESGKIIFNSKEADMKIYSKRPLYKLGGLLLDGKKGKRDFISLLDFSTGKERWTKDLGESRSGGFGQMVKKWTSSMMSVLEIPPMVDRNGNMIIVNRKVVTCINSADGTEVWKKEFKDNIDHALLTYDQSNLFVAYENRIDLLNTSNGNSAYGEKLLKLNGKCNGLVPYDQNTYILKHSEGVNLIDASSGALRWKKESGLDNINDVRITPYGLLAISAREKETKFYLINDEGKKVWTFDLSDPTVMIEPTEKGILYFTERRANLVGYDKGKELWKRDIKIKKRPAFGFDNERSRLLVYSDDKLNSFSLTDGNMSILNEEFPLKDYDEDRELASIEVRKNGYFISSLQNTAMVDFDGKMLYNNNFREAGLSKGVRGLMKGVGYAAGAYSAVSGLQSLRARPMKDQNGKSIANNYELYQDESSSAYKRSAASDVASAGVFELASKRYNATKQSKDAIFILTSLEGISGLVKIDKDSGKTLASIPFGDKDPAYIIDEAENKLYVVIKDKFVQGYNLNQ</sequence>
<organism evidence="3 4">
    <name type="scientific">Pseudobacter ginsenosidimutans</name>
    <dbReference type="NCBI Taxonomy" id="661488"/>
    <lineage>
        <taxon>Bacteria</taxon>
        <taxon>Pseudomonadati</taxon>
        <taxon>Bacteroidota</taxon>
        <taxon>Chitinophagia</taxon>
        <taxon>Chitinophagales</taxon>
        <taxon>Chitinophagaceae</taxon>
        <taxon>Pseudobacter</taxon>
    </lineage>
</organism>
<dbReference type="OrthoDB" id="1489043at2"/>
<dbReference type="RefSeq" id="WP_130540093.1">
    <property type="nucleotide sequence ID" value="NZ_CP042431.1"/>
</dbReference>
<dbReference type="EMBL" id="SGXA01000001">
    <property type="protein sequence ID" value="RZS75750.1"/>
    <property type="molecule type" value="Genomic_DNA"/>
</dbReference>
<dbReference type="InterPro" id="IPR002372">
    <property type="entry name" value="PQQ_rpt_dom"/>
</dbReference>
<evidence type="ECO:0000256" key="1">
    <source>
        <dbReference type="SAM" id="SignalP"/>
    </source>
</evidence>
<reference evidence="3 4" key="1">
    <citation type="submission" date="2019-02" db="EMBL/GenBank/DDBJ databases">
        <title>Genomic Encyclopedia of Type Strains, Phase IV (KMG-IV): sequencing the most valuable type-strain genomes for metagenomic binning, comparative biology and taxonomic classification.</title>
        <authorList>
            <person name="Goeker M."/>
        </authorList>
    </citation>
    <scope>NUCLEOTIDE SEQUENCE [LARGE SCALE GENOMIC DNA]</scope>
    <source>
        <strain evidence="3 4">DSM 18116</strain>
    </source>
</reference>
<feature type="domain" description="Pyrrolo-quinoline quinone repeat" evidence="2">
    <location>
        <begin position="148"/>
        <end position="307"/>
    </location>
</feature>
<keyword evidence="1" id="KW-0732">Signal</keyword>
<dbReference type="PANTHER" id="PTHR34512:SF30">
    <property type="entry name" value="OUTER MEMBRANE PROTEIN ASSEMBLY FACTOR BAMB"/>
    <property type="match status" value="1"/>
</dbReference>
<dbReference type="SUPFAM" id="SSF50998">
    <property type="entry name" value="Quinoprotein alcohol dehydrogenase-like"/>
    <property type="match status" value="1"/>
</dbReference>
<evidence type="ECO:0000313" key="4">
    <source>
        <dbReference type="Proteomes" id="UP000293874"/>
    </source>
</evidence>
<accession>A0A4Q7N444</accession>